<protein>
    <submittedName>
        <fullName evidence="4">Phage integrase family protein</fullName>
    </submittedName>
</protein>
<feature type="domain" description="Tyr recombinase" evidence="3">
    <location>
        <begin position="291"/>
        <end position="452"/>
    </location>
</feature>
<sequence>MPSFSDAAPNLPGSLSSNALSSLLSLAGHYRIDRLQQPVVEDLRQRLSRRGVSLAAFRRDYLPILHAFVAYGVSLGSPKVAPDLFGYQLPPLQLAEVVPQWLSSFSEQNEPATVRRYYSILERSLLPYFGQTDLQLLDGVMLEQYRVYYLEKGGAPSSFQFHPRILYGILDFYVSRAIDASGLFEDLPKPLLLKELAPLWLSSIEGHTPPDQMERYRSYLIKDLLPQLGFSDVRKFNQRRVQDYQRALRHSHRSLKNFPEHIALLNQIRQFAVSSGFMESAPPLMLPEKFRPIAASRPTPELMSHLLHMERYPDVLIIRLAWQLGLHYKEIRLLQWKHVDLVSRTAHVSGRSIPIPEDLAAYLSERVEFPDAYVVHTTQKQGPLSVPYLFYLTRNLLRPLHMNHLSLTDFRHDYAIRLLEAGHPAEEVAGLCGYQDLSEVLCLYADFIAHEP</sequence>
<dbReference type="GO" id="GO:0006310">
    <property type="term" value="P:DNA recombination"/>
    <property type="evidence" value="ECO:0007669"/>
    <property type="project" value="UniProtKB-KW"/>
</dbReference>
<evidence type="ECO:0000259" key="3">
    <source>
        <dbReference type="PROSITE" id="PS51898"/>
    </source>
</evidence>
<evidence type="ECO:0000256" key="1">
    <source>
        <dbReference type="ARBA" id="ARBA00023125"/>
    </source>
</evidence>
<proteinExistence type="predicted"/>
<evidence type="ECO:0000256" key="2">
    <source>
        <dbReference type="ARBA" id="ARBA00023172"/>
    </source>
</evidence>
<dbReference type="GO" id="GO:0003677">
    <property type="term" value="F:DNA binding"/>
    <property type="evidence" value="ECO:0007669"/>
    <property type="project" value="UniProtKB-KW"/>
</dbReference>
<reference evidence="4" key="1">
    <citation type="submission" date="2019-11" db="EMBL/GenBank/DDBJ databases">
        <authorList>
            <person name="Feng L."/>
        </authorList>
    </citation>
    <scope>NUCLEOTIDE SEQUENCE</scope>
    <source>
        <strain evidence="4">FplautiiLFYP42</strain>
    </source>
</reference>
<gene>
    <name evidence="4" type="ORF">FPLFYP42_00266</name>
</gene>
<dbReference type="InterPro" id="IPR011010">
    <property type="entry name" value="DNA_brk_join_enz"/>
</dbReference>
<dbReference type="Gene3D" id="1.10.150.130">
    <property type="match status" value="2"/>
</dbReference>
<dbReference type="CDD" id="cd00397">
    <property type="entry name" value="DNA_BRE_C"/>
    <property type="match status" value="1"/>
</dbReference>
<dbReference type="InterPro" id="IPR002104">
    <property type="entry name" value="Integrase_catalytic"/>
</dbReference>
<dbReference type="PROSITE" id="PS51898">
    <property type="entry name" value="TYR_RECOMBINASE"/>
    <property type="match status" value="1"/>
</dbReference>
<dbReference type="Pfam" id="PF00589">
    <property type="entry name" value="Phage_integrase"/>
    <property type="match status" value="1"/>
</dbReference>
<keyword evidence="1" id="KW-0238">DNA-binding</keyword>
<dbReference type="EMBL" id="CACRUB010000014">
    <property type="protein sequence ID" value="VYT69137.1"/>
    <property type="molecule type" value="Genomic_DNA"/>
</dbReference>
<dbReference type="GO" id="GO:0015074">
    <property type="term" value="P:DNA integration"/>
    <property type="evidence" value="ECO:0007669"/>
    <property type="project" value="InterPro"/>
</dbReference>
<dbReference type="Gene3D" id="1.10.443.10">
    <property type="entry name" value="Intergrase catalytic core"/>
    <property type="match status" value="1"/>
</dbReference>
<dbReference type="AlphaFoldDB" id="A0A6N2YSY3"/>
<organism evidence="4">
    <name type="scientific">Flavonifractor plautii</name>
    <name type="common">Fusobacterium plautii</name>
    <dbReference type="NCBI Taxonomy" id="292800"/>
    <lineage>
        <taxon>Bacteria</taxon>
        <taxon>Bacillati</taxon>
        <taxon>Bacillota</taxon>
        <taxon>Clostridia</taxon>
        <taxon>Eubacteriales</taxon>
        <taxon>Oscillospiraceae</taxon>
        <taxon>Flavonifractor</taxon>
    </lineage>
</organism>
<dbReference type="InterPro" id="IPR010998">
    <property type="entry name" value="Integrase_recombinase_N"/>
</dbReference>
<keyword evidence="2" id="KW-0233">DNA recombination</keyword>
<name>A0A6N2YSY3_FLAPL</name>
<dbReference type="InterPro" id="IPR013762">
    <property type="entry name" value="Integrase-like_cat_sf"/>
</dbReference>
<evidence type="ECO:0000313" key="4">
    <source>
        <dbReference type="EMBL" id="VYT69137.1"/>
    </source>
</evidence>
<accession>A0A6N2YSY3</accession>
<dbReference type="RefSeq" id="WP_156620986.1">
    <property type="nucleotide sequence ID" value="NZ_CACRUB010000014.1"/>
</dbReference>
<dbReference type="SUPFAM" id="SSF56349">
    <property type="entry name" value="DNA breaking-rejoining enzymes"/>
    <property type="match status" value="2"/>
</dbReference>